<dbReference type="GO" id="GO:0008360">
    <property type="term" value="P:regulation of cell shape"/>
    <property type="evidence" value="ECO:0007669"/>
    <property type="project" value="UniProtKB-KW"/>
</dbReference>
<accession>D6TRT6</accession>
<gene>
    <name evidence="21" type="ORF">Krac_9217</name>
</gene>
<name>D6TRT6_KTERA</name>
<evidence type="ECO:0000259" key="20">
    <source>
        <dbReference type="Pfam" id="PF00912"/>
    </source>
</evidence>
<feature type="domain" description="Penicillin-binding protein transpeptidase" evidence="19">
    <location>
        <begin position="502"/>
        <end position="785"/>
    </location>
</feature>
<evidence type="ECO:0000256" key="6">
    <source>
        <dbReference type="ARBA" id="ARBA00022670"/>
    </source>
</evidence>
<keyword evidence="5" id="KW-0121">Carboxypeptidase</keyword>
<evidence type="ECO:0000256" key="9">
    <source>
        <dbReference type="ARBA" id="ARBA00022801"/>
    </source>
</evidence>
<evidence type="ECO:0000256" key="15">
    <source>
        <dbReference type="ARBA" id="ARBA00034000"/>
    </source>
</evidence>
<dbReference type="InterPro" id="IPR050396">
    <property type="entry name" value="Glycosyltr_51/Transpeptidase"/>
</dbReference>
<evidence type="ECO:0000256" key="10">
    <source>
        <dbReference type="ARBA" id="ARBA00022960"/>
    </source>
</evidence>
<keyword evidence="13" id="KW-0511">Multifunctional enzyme</keyword>
<feature type="compositionally biased region" description="Basic and acidic residues" evidence="17">
    <location>
        <begin position="883"/>
        <end position="893"/>
    </location>
</feature>
<feature type="region of interest" description="Disordered" evidence="17">
    <location>
        <begin position="851"/>
        <end position="938"/>
    </location>
</feature>
<dbReference type="SUPFAM" id="SSF53955">
    <property type="entry name" value="Lysozyme-like"/>
    <property type="match status" value="1"/>
</dbReference>
<keyword evidence="8 21" id="KW-0808">Transferase</keyword>
<comment type="catalytic activity">
    <reaction evidence="15">
        <text>Preferential cleavage: (Ac)2-L-Lys-D-Ala-|-D-Ala. Also transpeptidation of peptidyl-alanyl moieties that are N-acyl substituents of D-alanine.</text>
        <dbReference type="EC" id="3.4.16.4"/>
    </reaction>
</comment>
<evidence type="ECO:0000313" key="21">
    <source>
        <dbReference type="EMBL" id="EFH87866.1"/>
    </source>
</evidence>
<evidence type="ECO:0000256" key="11">
    <source>
        <dbReference type="ARBA" id="ARBA00022984"/>
    </source>
</evidence>
<dbReference type="InterPro" id="IPR023346">
    <property type="entry name" value="Lysozyme-like_dom_sf"/>
</dbReference>
<feature type="compositionally biased region" description="Low complexity" evidence="17">
    <location>
        <begin position="10"/>
        <end position="20"/>
    </location>
</feature>
<dbReference type="Gene3D" id="1.10.3810.10">
    <property type="entry name" value="Biosynthetic peptidoglycan transglycosylase-like"/>
    <property type="match status" value="1"/>
</dbReference>
<keyword evidence="18" id="KW-1133">Transmembrane helix</keyword>
<dbReference type="AlphaFoldDB" id="D6TRT6"/>
<evidence type="ECO:0000256" key="1">
    <source>
        <dbReference type="ARBA" id="ARBA00004236"/>
    </source>
</evidence>
<keyword evidence="4" id="KW-1003">Cell membrane</keyword>
<sequence>MPTNHSQTNSSSDSFPSRSSPQERPAWQQENEHAEAYGEQPTLPRPPLARQPTYQQSLGQTGIPHPNASTAPAPIVKPPVPLNRTSQFVQPGSIRGGIQPAVPPPVAAYASSGSRPLSQPLPDASQRQRHTRVLRKKRVRLKQSRPDMVARLLMGGSLLFLVALLFTFGGTGIAYGYYQMQLSAINGIAQHSLFQNTHIYDRHGKLLYELYDKQLGKGRRTYVSYQDISPLLINATVAAEDHTFWSNGGVDLQGIGRALLSNARSGGVREGGSTITQQLIKNQFFSGKERTVGIKFQEAVLAAGITQQYPKWKIMEMYLNTVYYGNINYGVEAAARDYFGLKPDCQGNHCKPAVSRLTLGQASLLAGLPQSPTYYNPVINKDVALERQQVVLNAMVAMKMITPQQARQARQETQQSDIQSYSTGQEMKAPHFVQYVINQLEEVLGGPEQLRDGGFDVYTTLDYDLEQKVEEITYNNLYTTTYDRGLGTYNVLSRDKNVNNASVVVMDPKTGEILAMNGSASYEANYPQVRGQLNGATTPRQPGSSFKPIVYATAFEMGWYPAMIVSDHRTIYPVDPPDYYHPQNYDGNFHSDYPMTVRTALANSFNIPAIDAIMFTGVHNVQNMAARLGISEVVNLPDSQTGPSMALGSKEVSLLHMTDAYATFANQGLRMPPVSILSVKSNQGRELYSFHPRGIRALRPDVAFLMNDILSDRVARYKEFYPGNPLELSRPAAAKTGTTDSFRDNWTIGYTPYLTVGVWAGNSDNEQMYNVIGITGAGPIWHDVMEYASQRYNFPPDDFPRPDNVHRGAVSANTGLAYAAGEGAVSDWFIDGTQPTIQGANYYVPPLICPKPKDDEEGDSTSNADIPEACLKDGKDSSNTNKDGSKDGKDGDTGKNSPGSPSASGGNSPNGSQATPSSSTGGNSPTNNPQIIDMTPGP</sequence>
<evidence type="ECO:0000256" key="2">
    <source>
        <dbReference type="ARBA" id="ARBA00007090"/>
    </source>
</evidence>
<evidence type="ECO:0000256" key="13">
    <source>
        <dbReference type="ARBA" id="ARBA00023268"/>
    </source>
</evidence>
<dbReference type="InParanoid" id="D6TRT6"/>
<dbReference type="InterPro" id="IPR036950">
    <property type="entry name" value="PBP_transglycosylase"/>
</dbReference>
<comment type="similarity">
    <text evidence="3">In the N-terminal section; belongs to the glycosyltransferase 51 family.</text>
</comment>
<proteinExistence type="inferred from homology"/>
<evidence type="ECO:0000256" key="7">
    <source>
        <dbReference type="ARBA" id="ARBA00022676"/>
    </source>
</evidence>
<comment type="catalytic activity">
    <reaction evidence="16">
        <text>[GlcNAc-(1-&gt;4)-Mur2Ac(oyl-L-Ala-gamma-D-Glu-L-Lys-D-Ala-D-Ala)](n)-di-trans,octa-cis-undecaprenyl diphosphate + beta-D-GlcNAc-(1-&gt;4)-Mur2Ac(oyl-L-Ala-gamma-D-Glu-L-Lys-D-Ala-D-Ala)-di-trans,octa-cis-undecaprenyl diphosphate = [GlcNAc-(1-&gt;4)-Mur2Ac(oyl-L-Ala-gamma-D-Glu-L-Lys-D-Ala-D-Ala)](n+1)-di-trans,octa-cis-undecaprenyl diphosphate + di-trans,octa-cis-undecaprenyl diphosphate + H(+)</text>
        <dbReference type="Rhea" id="RHEA:23708"/>
        <dbReference type="Rhea" id="RHEA-COMP:9602"/>
        <dbReference type="Rhea" id="RHEA-COMP:9603"/>
        <dbReference type="ChEBI" id="CHEBI:15378"/>
        <dbReference type="ChEBI" id="CHEBI:58405"/>
        <dbReference type="ChEBI" id="CHEBI:60033"/>
        <dbReference type="ChEBI" id="CHEBI:78435"/>
        <dbReference type="EC" id="2.4.99.28"/>
    </reaction>
</comment>
<dbReference type="GO" id="GO:0030288">
    <property type="term" value="C:outer membrane-bounded periplasmic space"/>
    <property type="evidence" value="ECO:0007669"/>
    <property type="project" value="TreeGrafter"/>
</dbReference>
<dbReference type="InterPro" id="IPR001264">
    <property type="entry name" value="Glyco_trans_51"/>
</dbReference>
<keyword evidence="6" id="KW-0645">Protease</keyword>
<evidence type="ECO:0000256" key="8">
    <source>
        <dbReference type="ARBA" id="ARBA00022679"/>
    </source>
</evidence>
<dbReference type="Gene3D" id="3.40.710.10">
    <property type="entry name" value="DD-peptidase/beta-lactamase superfamily"/>
    <property type="match status" value="1"/>
</dbReference>
<dbReference type="GO" id="GO:0009002">
    <property type="term" value="F:serine-type D-Ala-D-Ala carboxypeptidase activity"/>
    <property type="evidence" value="ECO:0007669"/>
    <property type="project" value="UniProtKB-EC"/>
</dbReference>
<keyword evidence="10" id="KW-0133">Cell shape</keyword>
<dbReference type="OrthoDB" id="9766909at2"/>
<dbReference type="SUPFAM" id="SSF56601">
    <property type="entry name" value="beta-lactamase/transpeptidase-like"/>
    <property type="match status" value="1"/>
</dbReference>
<dbReference type="GO" id="GO:0008658">
    <property type="term" value="F:penicillin binding"/>
    <property type="evidence" value="ECO:0007669"/>
    <property type="project" value="InterPro"/>
</dbReference>
<evidence type="ECO:0000256" key="4">
    <source>
        <dbReference type="ARBA" id="ARBA00022475"/>
    </source>
</evidence>
<keyword evidence="9" id="KW-0378">Hydrolase</keyword>
<evidence type="ECO:0000256" key="12">
    <source>
        <dbReference type="ARBA" id="ARBA00023136"/>
    </source>
</evidence>
<dbReference type="InterPro" id="IPR012338">
    <property type="entry name" value="Beta-lactam/transpept-like"/>
</dbReference>
<keyword evidence="7" id="KW-0328">Glycosyltransferase</keyword>
<comment type="subcellular location">
    <subcellularLocation>
        <location evidence="1">Cell membrane</location>
    </subcellularLocation>
</comment>
<reference evidence="21 22" key="1">
    <citation type="journal article" date="2011" name="Stand. Genomic Sci.">
        <title>Non-contiguous finished genome sequence and contextual data of the filamentous soil bacterium Ktedonobacter racemifer type strain (SOSP1-21).</title>
        <authorList>
            <person name="Chang Y.J."/>
            <person name="Land M."/>
            <person name="Hauser L."/>
            <person name="Chertkov O."/>
            <person name="Del Rio T.G."/>
            <person name="Nolan M."/>
            <person name="Copeland A."/>
            <person name="Tice H."/>
            <person name="Cheng J.F."/>
            <person name="Lucas S."/>
            <person name="Han C."/>
            <person name="Goodwin L."/>
            <person name="Pitluck S."/>
            <person name="Ivanova N."/>
            <person name="Ovchinikova G."/>
            <person name="Pati A."/>
            <person name="Chen A."/>
            <person name="Palaniappan K."/>
            <person name="Mavromatis K."/>
            <person name="Liolios K."/>
            <person name="Brettin T."/>
            <person name="Fiebig A."/>
            <person name="Rohde M."/>
            <person name="Abt B."/>
            <person name="Goker M."/>
            <person name="Detter J.C."/>
            <person name="Woyke T."/>
            <person name="Bristow J."/>
            <person name="Eisen J.A."/>
            <person name="Markowitz V."/>
            <person name="Hugenholtz P."/>
            <person name="Kyrpides N.C."/>
            <person name="Klenk H.P."/>
            <person name="Lapidus A."/>
        </authorList>
    </citation>
    <scope>NUCLEOTIDE SEQUENCE [LARGE SCALE GENOMIC DNA]</scope>
    <source>
        <strain evidence="22">DSM 44963</strain>
    </source>
</reference>
<keyword evidence="11" id="KW-0573">Peptidoglycan synthesis</keyword>
<feature type="transmembrane region" description="Helical" evidence="18">
    <location>
        <begin position="152"/>
        <end position="178"/>
    </location>
</feature>
<dbReference type="STRING" id="485913.Krac_9217"/>
<feature type="region of interest" description="Disordered" evidence="17">
    <location>
        <begin position="1"/>
        <end position="131"/>
    </location>
</feature>
<dbReference type="Pfam" id="PF00905">
    <property type="entry name" value="Transpeptidase"/>
    <property type="match status" value="1"/>
</dbReference>
<dbReference type="PANTHER" id="PTHR32282">
    <property type="entry name" value="BINDING PROTEIN TRANSPEPTIDASE, PUTATIVE-RELATED"/>
    <property type="match status" value="1"/>
</dbReference>
<dbReference type="GO" id="GO:0005886">
    <property type="term" value="C:plasma membrane"/>
    <property type="evidence" value="ECO:0007669"/>
    <property type="project" value="UniProtKB-SubCell"/>
</dbReference>
<dbReference type="FunCoup" id="D6TRT6">
    <property type="interactions" value="354"/>
</dbReference>
<evidence type="ECO:0000259" key="19">
    <source>
        <dbReference type="Pfam" id="PF00905"/>
    </source>
</evidence>
<protein>
    <submittedName>
        <fullName evidence="21">Glycosyl transferase family 51</fullName>
    </submittedName>
</protein>
<comment type="similarity">
    <text evidence="2">In the C-terminal section; belongs to the transpeptidase family.</text>
</comment>
<keyword evidence="12 18" id="KW-0472">Membrane</keyword>
<keyword evidence="18" id="KW-0812">Transmembrane</keyword>
<feature type="compositionally biased region" description="Low complexity" evidence="17">
    <location>
        <begin position="894"/>
        <end position="929"/>
    </location>
</feature>
<dbReference type="InterPro" id="IPR001460">
    <property type="entry name" value="PCN-bd_Tpept"/>
</dbReference>
<dbReference type="eggNOG" id="COG0744">
    <property type="taxonomic scope" value="Bacteria"/>
</dbReference>
<evidence type="ECO:0000313" key="22">
    <source>
        <dbReference type="Proteomes" id="UP000004508"/>
    </source>
</evidence>
<evidence type="ECO:0000256" key="18">
    <source>
        <dbReference type="SAM" id="Phobius"/>
    </source>
</evidence>
<dbReference type="GO" id="GO:0071555">
    <property type="term" value="P:cell wall organization"/>
    <property type="evidence" value="ECO:0007669"/>
    <property type="project" value="UniProtKB-KW"/>
</dbReference>
<dbReference type="GO" id="GO:0009252">
    <property type="term" value="P:peptidoglycan biosynthetic process"/>
    <property type="evidence" value="ECO:0007669"/>
    <property type="project" value="UniProtKB-KW"/>
</dbReference>
<dbReference type="GO" id="GO:0008955">
    <property type="term" value="F:peptidoglycan glycosyltransferase activity"/>
    <property type="evidence" value="ECO:0007669"/>
    <property type="project" value="UniProtKB-EC"/>
</dbReference>
<keyword evidence="14" id="KW-0961">Cell wall biogenesis/degradation</keyword>
<dbReference type="FunFam" id="1.10.3810.10:FF:000001">
    <property type="entry name" value="Penicillin-binding protein 1A"/>
    <property type="match status" value="1"/>
</dbReference>
<comment type="caution">
    <text evidence="21">The sequence shown here is derived from an EMBL/GenBank/DDBJ whole genome shotgun (WGS) entry which is preliminary data.</text>
</comment>
<dbReference type="Proteomes" id="UP000004508">
    <property type="component" value="Unassembled WGS sequence"/>
</dbReference>
<dbReference type="PANTHER" id="PTHR32282:SF11">
    <property type="entry name" value="PENICILLIN-BINDING PROTEIN 1B"/>
    <property type="match status" value="1"/>
</dbReference>
<keyword evidence="22" id="KW-1185">Reference proteome</keyword>
<evidence type="ECO:0000256" key="17">
    <source>
        <dbReference type="SAM" id="MobiDB-lite"/>
    </source>
</evidence>
<evidence type="ECO:0000256" key="3">
    <source>
        <dbReference type="ARBA" id="ARBA00007739"/>
    </source>
</evidence>
<evidence type="ECO:0000256" key="14">
    <source>
        <dbReference type="ARBA" id="ARBA00023316"/>
    </source>
</evidence>
<dbReference type="EMBL" id="ADVG01000002">
    <property type="protein sequence ID" value="EFH87866.1"/>
    <property type="molecule type" value="Genomic_DNA"/>
</dbReference>
<dbReference type="Pfam" id="PF00912">
    <property type="entry name" value="Transgly"/>
    <property type="match status" value="1"/>
</dbReference>
<dbReference type="RefSeq" id="WP_007913410.1">
    <property type="nucleotide sequence ID" value="NZ_ADVG01000002.1"/>
</dbReference>
<organism evidence="21 22">
    <name type="scientific">Ktedonobacter racemifer DSM 44963</name>
    <dbReference type="NCBI Taxonomy" id="485913"/>
    <lineage>
        <taxon>Bacteria</taxon>
        <taxon>Bacillati</taxon>
        <taxon>Chloroflexota</taxon>
        <taxon>Ktedonobacteria</taxon>
        <taxon>Ktedonobacterales</taxon>
        <taxon>Ktedonobacteraceae</taxon>
        <taxon>Ktedonobacter</taxon>
    </lineage>
</organism>
<evidence type="ECO:0000256" key="16">
    <source>
        <dbReference type="ARBA" id="ARBA00049902"/>
    </source>
</evidence>
<dbReference type="GO" id="GO:0006508">
    <property type="term" value="P:proteolysis"/>
    <property type="evidence" value="ECO:0007669"/>
    <property type="project" value="UniProtKB-KW"/>
</dbReference>
<evidence type="ECO:0000256" key="5">
    <source>
        <dbReference type="ARBA" id="ARBA00022645"/>
    </source>
</evidence>
<feature type="domain" description="Glycosyl transferase family 51" evidence="20">
    <location>
        <begin position="216"/>
        <end position="395"/>
    </location>
</feature>